<dbReference type="InterPro" id="IPR032867">
    <property type="entry name" value="DYW_dom"/>
</dbReference>
<dbReference type="FunFam" id="1.25.40.10:FF:000090">
    <property type="entry name" value="Pentatricopeptide repeat-containing protein, chloroplastic"/>
    <property type="match status" value="1"/>
</dbReference>
<dbReference type="GO" id="GO:0008270">
    <property type="term" value="F:zinc ion binding"/>
    <property type="evidence" value="ECO:0007669"/>
    <property type="project" value="InterPro"/>
</dbReference>
<feature type="repeat" description="PPR" evidence="3">
    <location>
        <begin position="124"/>
        <end position="158"/>
    </location>
</feature>
<dbReference type="InterPro" id="IPR011990">
    <property type="entry name" value="TPR-like_helical_dom_sf"/>
</dbReference>
<dbReference type="InterPro" id="IPR046960">
    <property type="entry name" value="PPR_At4g14850-like_plant"/>
</dbReference>
<feature type="repeat" description="PPR" evidence="3">
    <location>
        <begin position="326"/>
        <end position="360"/>
    </location>
</feature>
<feature type="repeat" description="PPR" evidence="3">
    <location>
        <begin position="21"/>
        <end position="55"/>
    </location>
</feature>
<feature type="repeat" description="PPR" evidence="3">
    <location>
        <begin position="225"/>
        <end position="259"/>
    </location>
</feature>
<dbReference type="Pfam" id="PF14432">
    <property type="entry name" value="DYW_deaminase"/>
    <property type="match status" value="1"/>
</dbReference>
<dbReference type="EMBL" id="AWUE01020396">
    <property type="protein sequence ID" value="OMO68337.1"/>
    <property type="molecule type" value="Genomic_DNA"/>
</dbReference>
<comment type="similarity">
    <text evidence="1">Belongs to the PPR family. PCMP-H subfamily.</text>
</comment>
<dbReference type="Pfam" id="PF20431">
    <property type="entry name" value="E_motif"/>
    <property type="match status" value="1"/>
</dbReference>
<dbReference type="OrthoDB" id="1487578at2759"/>
<evidence type="ECO:0000256" key="1">
    <source>
        <dbReference type="ARBA" id="ARBA00006643"/>
    </source>
</evidence>
<dbReference type="PANTHER" id="PTHR47926:SF503">
    <property type="entry name" value="PENTATRICOPEPTIDE REPEAT-CONTAINING PROTEIN"/>
    <property type="match status" value="1"/>
</dbReference>
<feature type="domain" description="DYW" evidence="4">
    <location>
        <begin position="558"/>
        <end position="629"/>
    </location>
</feature>
<dbReference type="Gene3D" id="1.25.40.10">
    <property type="entry name" value="Tetratricopeptide repeat domain"/>
    <property type="match status" value="3"/>
</dbReference>
<dbReference type="SUPFAM" id="SSF48452">
    <property type="entry name" value="TPR-like"/>
    <property type="match status" value="1"/>
</dbReference>
<dbReference type="FunFam" id="1.25.40.10:FF:000682">
    <property type="entry name" value="Pentatricopeptide repeat-containing protein At3g16610"/>
    <property type="match status" value="1"/>
</dbReference>
<dbReference type="Proteomes" id="UP000187203">
    <property type="component" value="Unassembled WGS sequence"/>
</dbReference>
<dbReference type="InterPro" id="IPR002885">
    <property type="entry name" value="PPR_rpt"/>
</dbReference>
<evidence type="ECO:0000256" key="2">
    <source>
        <dbReference type="ARBA" id="ARBA00022737"/>
    </source>
</evidence>
<evidence type="ECO:0000259" key="4">
    <source>
        <dbReference type="Pfam" id="PF14432"/>
    </source>
</evidence>
<feature type="repeat" description="PPR" evidence="3">
    <location>
        <begin position="295"/>
        <end position="325"/>
    </location>
</feature>
<evidence type="ECO:0000313" key="5">
    <source>
        <dbReference type="EMBL" id="OMO68337.1"/>
    </source>
</evidence>
<comment type="caution">
    <text evidence="5">The sequence shown here is derived from an EMBL/GenBank/DDBJ whole genome shotgun (WGS) entry which is preliminary data.</text>
</comment>
<dbReference type="Pfam" id="PF13041">
    <property type="entry name" value="PPR_2"/>
    <property type="match status" value="2"/>
</dbReference>
<dbReference type="PANTHER" id="PTHR47926">
    <property type="entry name" value="PENTATRICOPEPTIDE REPEAT-CONTAINING PROTEIN"/>
    <property type="match status" value="1"/>
</dbReference>
<dbReference type="FunFam" id="1.25.40.10:FF:000450">
    <property type="entry name" value="Putative pentatricopeptide repeat-containing protein"/>
    <property type="match status" value="1"/>
</dbReference>
<dbReference type="GO" id="GO:0009451">
    <property type="term" value="P:RNA modification"/>
    <property type="evidence" value="ECO:0007669"/>
    <property type="project" value="InterPro"/>
</dbReference>
<evidence type="ECO:0000313" key="6">
    <source>
        <dbReference type="Proteomes" id="UP000187203"/>
    </source>
</evidence>
<evidence type="ECO:0000256" key="3">
    <source>
        <dbReference type="PROSITE-ProRule" id="PRU00708"/>
    </source>
</evidence>
<organism evidence="5 6">
    <name type="scientific">Corchorus olitorius</name>
    <dbReference type="NCBI Taxonomy" id="93759"/>
    <lineage>
        <taxon>Eukaryota</taxon>
        <taxon>Viridiplantae</taxon>
        <taxon>Streptophyta</taxon>
        <taxon>Embryophyta</taxon>
        <taxon>Tracheophyta</taxon>
        <taxon>Spermatophyta</taxon>
        <taxon>Magnoliopsida</taxon>
        <taxon>eudicotyledons</taxon>
        <taxon>Gunneridae</taxon>
        <taxon>Pentapetalae</taxon>
        <taxon>rosids</taxon>
        <taxon>malvids</taxon>
        <taxon>Malvales</taxon>
        <taxon>Malvaceae</taxon>
        <taxon>Grewioideae</taxon>
        <taxon>Apeibeae</taxon>
        <taxon>Corchorus</taxon>
    </lineage>
</organism>
<dbReference type="NCBIfam" id="TIGR00756">
    <property type="entry name" value="PPR"/>
    <property type="match status" value="6"/>
</dbReference>
<name>A0A1R3HDD2_9ROSI</name>
<dbReference type="GO" id="GO:0003723">
    <property type="term" value="F:RNA binding"/>
    <property type="evidence" value="ECO:0007669"/>
    <property type="project" value="InterPro"/>
</dbReference>
<sequence length="629" mass="70586">MTSLTWNTQLRELAMQCKYLDALTWNTQLRELAMQCKYLDALNLYRQMLRCGFTPNAFSFPFALKSSASLSLPLSGHQLHCHVIKTGCSPEPFVLTSLISMYCKFNSLTNARKVFDENPISNQLTVCYNALISGYALRDRGFDAIDLFCRMREMGVSINSVTMLGLVPVFSEPEHFSVGMFFHGCCVKLGLNLDFSVSNCLLTMYVKCGAVESGRKLFDEMPENDLITWNAMISGYAQNGFAADVLELYKRMEASRVCPDAVTFVGVLSSCANLGAISIGREVEQRIESSGLGLNPFLNNALINMYARCGNLVKARAIFDRMPRKSVVSWTAIIGGYGMHGYGEIAVELFDEMIKDGIRPDKAAFVSILSACSHVGLTEKGLDYLAEMKMKYGLQPGPEHYACVVDLLGRAGRLNEALELIKSMQVKPDGAVWGALLGACKIHRNVDIAELAFERVIELEPTNIGYYVLLSNIYSEAENLEGVLKVRVMMRKRKLKKDPGCSYVEYKGRVHLFLAGDRSHPQSQEIYKMLDELETLVMKLAGCKNNQERRNKEVFYGMSVHSEKLAVVFGLLNSEPGAEIVVIKNLRVCENCHFFLKAVSKIVDRQFVVRDATRFHHFRDGLCSCKEYW</sequence>
<keyword evidence="2" id="KW-0677">Repeat</keyword>
<keyword evidence="6" id="KW-1185">Reference proteome</keyword>
<dbReference type="Pfam" id="PF20430">
    <property type="entry name" value="Eplus_motif"/>
    <property type="match status" value="1"/>
</dbReference>
<accession>A0A1R3HDD2</accession>
<protein>
    <recommendedName>
        <fullName evidence="4">DYW domain-containing protein</fullName>
    </recommendedName>
</protein>
<proteinExistence type="inferred from homology"/>
<dbReference type="PROSITE" id="PS51375">
    <property type="entry name" value="PPR"/>
    <property type="match status" value="5"/>
</dbReference>
<dbReference type="InterPro" id="IPR046849">
    <property type="entry name" value="E2_motif"/>
</dbReference>
<dbReference type="InterPro" id="IPR046848">
    <property type="entry name" value="E_motif"/>
</dbReference>
<gene>
    <name evidence="5" type="ORF">COLO4_29703</name>
</gene>
<dbReference type="Pfam" id="PF01535">
    <property type="entry name" value="PPR"/>
    <property type="match status" value="3"/>
</dbReference>
<reference evidence="6" key="1">
    <citation type="submission" date="2013-09" db="EMBL/GenBank/DDBJ databases">
        <title>Corchorus olitorius genome sequencing.</title>
        <authorList>
            <person name="Alam M."/>
            <person name="Haque M.S."/>
            <person name="Islam M.S."/>
            <person name="Emdad E.M."/>
            <person name="Islam M.M."/>
            <person name="Ahmed B."/>
            <person name="Halim A."/>
            <person name="Hossen Q.M.M."/>
            <person name="Hossain M.Z."/>
            <person name="Ahmed R."/>
            <person name="Khan M.M."/>
            <person name="Islam R."/>
            <person name="Rashid M.M."/>
            <person name="Khan S.A."/>
            <person name="Rahman M.S."/>
            <person name="Alam M."/>
            <person name="Yahiya A.S."/>
            <person name="Khan M.S."/>
            <person name="Azam M.S."/>
            <person name="Haque T."/>
            <person name="Lashkar M.Z.H."/>
            <person name="Akhand A.I."/>
            <person name="Morshed G."/>
            <person name="Roy S."/>
            <person name="Uddin K.S."/>
            <person name="Rabeya T."/>
            <person name="Hossain A.S."/>
            <person name="Chowdhury A."/>
            <person name="Snigdha A.R."/>
            <person name="Mortoza M.S."/>
            <person name="Matin S.A."/>
            <person name="Hoque S.M.E."/>
            <person name="Islam M.K."/>
            <person name="Roy D.K."/>
            <person name="Haider R."/>
            <person name="Moosa M.M."/>
            <person name="Elias S.M."/>
            <person name="Hasan A.M."/>
            <person name="Jahan S."/>
            <person name="Shafiuddin M."/>
            <person name="Mahmood N."/>
            <person name="Shommy N.S."/>
        </authorList>
    </citation>
    <scope>NUCLEOTIDE SEQUENCE [LARGE SCALE GENOMIC DNA]</scope>
    <source>
        <strain evidence="6">cv. O-4</strain>
    </source>
</reference>
<dbReference type="STRING" id="93759.A0A1R3HDD2"/>
<dbReference type="AlphaFoldDB" id="A0A1R3HDD2"/>